<dbReference type="InterPro" id="IPR036736">
    <property type="entry name" value="ACP-like_sf"/>
</dbReference>
<evidence type="ECO:0000259" key="3">
    <source>
        <dbReference type="PROSITE" id="PS50075"/>
    </source>
</evidence>
<dbReference type="GO" id="GO:0043041">
    <property type="term" value="P:amino acid activation for nonribosomal peptide biosynthetic process"/>
    <property type="evidence" value="ECO:0007669"/>
    <property type="project" value="TreeGrafter"/>
</dbReference>
<dbReference type="SUPFAM" id="SSF56801">
    <property type="entry name" value="Acetyl-CoA synthetase-like"/>
    <property type="match status" value="1"/>
</dbReference>
<dbReference type="Pfam" id="PF13193">
    <property type="entry name" value="AMP-binding_C"/>
    <property type="match status" value="1"/>
</dbReference>
<dbReference type="EMBL" id="CAJNOI010002456">
    <property type="protein sequence ID" value="CAF1476742.1"/>
    <property type="molecule type" value="Genomic_DNA"/>
</dbReference>
<dbReference type="InterPro" id="IPR001242">
    <property type="entry name" value="Condensation_dom"/>
</dbReference>
<dbReference type="CDD" id="cd05930">
    <property type="entry name" value="A_NRPS"/>
    <property type="match status" value="1"/>
</dbReference>
<dbReference type="GO" id="GO:0031177">
    <property type="term" value="F:phosphopantetheine binding"/>
    <property type="evidence" value="ECO:0007669"/>
    <property type="project" value="TreeGrafter"/>
</dbReference>
<dbReference type="PROSITE" id="PS50075">
    <property type="entry name" value="CARRIER"/>
    <property type="match status" value="1"/>
</dbReference>
<feature type="domain" description="Carrier" evidence="3">
    <location>
        <begin position="1000"/>
        <end position="1080"/>
    </location>
</feature>
<organism evidence="6 7">
    <name type="scientific">Adineta steineri</name>
    <dbReference type="NCBI Taxonomy" id="433720"/>
    <lineage>
        <taxon>Eukaryota</taxon>
        <taxon>Metazoa</taxon>
        <taxon>Spiralia</taxon>
        <taxon>Gnathifera</taxon>
        <taxon>Rotifera</taxon>
        <taxon>Eurotatoria</taxon>
        <taxon>Bdelloidea</taxon>
        <taxon>Adinetida</taxon>
        <taxon>Adinetidae</taxon>
        <taxon>Adineta</taxon>
    </lineage>
</organism>
<dbReference type="Proteomes" id="UP000663832">
    <property type="component" value="Unassembled WGS sequence"/>
</dbReference>
<evidence type="ECO:0000256" key="1">
    <source>
        <dbReference type="ARBA" id="ARBA00022450"/>
    </source>
</evidence>
<dbReference type="InterPro" id="IPR042099">
    <property type="entry name" value="ANL_N_sf"/>
</dbReference>
<dbReference type="GO" id="GO:0044550">
    <property type="term" value="P:secondary metabolite biosynthetic process"/>
    <property type="evidence" value="ECO:0007669"/>
    <property type="project" value="TreeGrafter"/>
</dbReference>
<reference evidence="6" key="1">
    <citation type="submission" date="2021-02" db="EMBL/GenBank/DDBJ databases">
        <authorList>
            <person name="Nowell W R."/>
        </authorList>
    </citation>
    <scope>NUCLEOTIDE SEQUENCE</scope>
</reference>
<dbReference type="PROSITE" id="PS50280">
    <property type="entry name" value="SET"/>
    <property type="match status" value="1"/>
</dbReference>
<keyword evidence="2" id="KW-0597">Phosphoprotein</keyword>
<evidence type="ECO:0000313" key="6">
    <source>
        <dbReference type="EMBL" id="CAF1637481.1"/>
    </source>
</evidence>
<dbReference type="InterPro" id="IPR020845">
    <property type="entry name" value="AMP-binding_CS"/>
</dbReference>
<evidence type="ECO:0000259" key="4">
    <source>
        <dbReference type="PROSITE" id="PS50280"/>
    </source>
</evidence>
<dbReference type="GO" id="GO:0005829">
    <property type="term" value="C:cytosol"/>
    <property type="evidence" value="ECO:0007669"/>
    <property type="project" value="TreeGrafter"/>
</dbReference>
<dbReference type="Proteomes" id="UP000663877">
    <property type="component" value="Unassembled WGS sequence"/>
</dbReference>
<keyword evidence="1" id="KW-0596">Phosphopantetheine</keyword>
<evidence type="ECO:0000313" key="7">
    <source>
        <dbReference type="Proteomes" id="UP000663832"/>
    </source>
</evidence>
<accession>A0A816DF44</accession>
<dbReference type="InterPro" id="IPR000873">
    <property type="entry name" value="AMP-dep_synth/lig_dom"/>
</dbReference>
<dbReference type="GO" id="GO:0003824">
    <property type="term" value="F:catalytic activity"/>
    <property type="evidence" value="ECO:0007669"/>
    <property type="project" value="InterPro"/>
</dbReference>
<dbReference type="InterPro" id="IPR045851">
    <property type="entry name" value="AMP-bd_C_sf"/>
</dbReference>
<evidence type="ECO:0000313" key="5">
    <source>
        <dbReference type="EMBL" id="CAF1476742.1"/>
    </source>
</evidence>
<dbReference type="SUPFAM" id="SSF47336">
    <property type="entry name" value="ACP-like"/>
    <property type="match status" value="1"/>
</dbReference>
<dbReference type="Pfam" id="PF00501">
    <property type="entry name" value="AMP-binding"/>
    <property type="match status" value="1"/>
</dbReference>
<dbReference type="Pfam" id="PF00856">
    <property type="entry name" value="SET"/>
    <property type="match status" value="1"/>
</dbReference>
<proteinExistence type="predicted"/>
<dbReference type="PANTHER" id="PTHR45527:SF1">
    <property type="entry name" value="FATTY ACID SYNTHASE"/>
    <property type="match status" value="1"/>
</dbReference>
<dbReference type="Gene3D" id="3.30.559.10">
    <property type="entry name" value="Chloramphenicol acetyltransferase-like domain"/>
    <property type="match status" value="1"/>
</dbReference>
<dbReference type="SUPFAM" id="SSF82199">
    <property type="entry name" value="SET domain"/>
    <property type="match status" value="1"/>
</dbReference>
<dbReference type="InterPro" id="IPR009081">
    <property type="entry name" value="PP-bd_ACP"/>
</dbReference>
<dbReference type="Gene3D" id="2.170.270.10">
    <property type="entry name" value="SET domain"/>
    <property type="match status" value="1"/>
</dbReference>
<dbReference type="InterPro" id="IPR046341">
    <property type="entry name" value="SET_dom_sf"/>
</dbReference>
<evidence type="ECO:0000256" key="2">
    <source>
        <dbReference type="ARBA" id="ARBA00022553"/>
    </source>
</evidence>
<dbReference type="EMBL" id="CAJNOM010002776">
    <property type="protein sequence ID" value="CAF1637481.1"/>
    <property type="molecule type" value="Genomic_DNA"/>
</dbReference>
<dbReference type="Gene3D" id="3.30.300.30">
    <property type="match status" value="1"/>
</dbReference>
<dbReference type="Pfam" id="PF00550">
    <property type="entry name" value="PP-binding"/>
    <property type="match status" value="1"/>
</dbReference>
<dbReference type="Gene3D" id="1.10.1200.10">
    <property type="entry name" value="ACP-like"/>
    <property type="match status" value="1"/>
</dbReference>
<protein>
    <recommendedName>
        <fullName evidence="8">Carrier domain-containing protein</fullName>
    </recommendedName>
</protein>
<sequence length="1615" mass="185738">MTDSKYGVDEKGLFAVKKIYKGEELIYEYDPLVEEWPFYPDNDQRGKYSQAELFKLIENNPKLSKLIHYHAYMVDDNLFNVPFKYAVMDSDNVDDCEMRFPHTLFINHSCDPNIGFIEGTTCCALRDVDIGEEITRNYGCLLTENSLQVGIKCQCGSTEKCQQILRMDFYKDPIWRQENERYCFPYVKKKIQELLRNNETIAKTATIEQHMSMPDASMFWLDVLHGYKLNRSLPLPFDRYRLVDEDRTGRGISVSVDFGEDLSHYFLHYASSMNIKLEHLVFAIYYAFMFKLTNGETDLCIAVNTDSQPIDEFKTAMGLFENIVPLRCQLDPHWSFRRLIEHICEIITSTMKYSYFPLKRILAQHSNTSKPAFLDILFEFLSNENVENKVLFDDSRLRAMSMTSIRSNDEEIMSNFDFSLSMQHNSKTNQLSCTINGSLDLFNRNTIEKIGQRFHSICKQLFASAQDQPNQSIYELSLIMPDQRLLMQSMNNTQVSFPSSTCIHQVFVCQVMKHPQKLAVELDEQSLTYAELLHYAQVLSLHFINKYVVVPGEIVIGIMAIEMSGGVYCPLSPKDPQHRLYALIQQTQSRLVLLHWLTKMKFNNDMLLIDIQSVLMNNDIKSQVNADQLSSITVTSNNIAYIIFTSGSTGIPKAIQARHENLIHCMNALVKIDVLNKDDNVVQIARCSFDIHVQEIFGALMHGATLVMLHPRGTIDFDYLSNIVQMKQITYILMVPSLLRSFFTLAAQSGKTAASKYFRSLCTGGESVTVQLSTLIANNSVSEYNVWNYYGPAEITITCTLHHIDVKANPKSIPIGRSLPNYRCIILSEFLQSILINQEGELFVGGVGVFTGYLGRNDLTAQALVEIDDELFYRTGDLVTIDNNGLLHHQGRKDHQIKLRGQRIELGEIERCLLNIPSISACVVIKWNDDYLVAYVQSSHVNEEQLHQHCQSHLPPHMIPSFFIILDKFPLNQNGKIDRKLLPPPHFSSMHLTNSIELLLPTNDIEVSIHHIWCDILKQNQISTDTNIFTIGGHSLLMMQLFHRYMIEFHLEQKQSSFSISNLFQHPTIVHHAQLIQQSISIIHTLDNYSWSSLHLIQARASFAQERIYLDEQIRFSSEITMNNMYACPFLYRISSMNDHISITRLYHAFQSIITKHSSLRTALYLDTNNTIIQHCLDANIILNDYMKSDGLTVVNLHNVDRCHINEIIEEILNQADLFNLSRGHVIKCHILRRDQLNLSFTQNSDLLTKDDLILFTIHHAYFDGASTSIFLRALSLAYQSHDSLSVDDNLFNYIDYSVHEHIMDMSLSRQFWLSQLDGYDIECSLSLPVDRQHSSTNKQRSGLASTAEINFDNELCTSFLNYTSSHHLTLFQLGLSIFYVFLFKLSHGETDLCISSINANRYRSELVNMIGMFVSTLPCCVEIDSHWSFDEVVKNVREKCLSILEHSHYPLQHILSDLHLTQSNVSFLETMFDFVIISNEGNNLSLNGVNLEQVSLNETYEMAKFDSLLRFEYNPLSDNKRLSCRFVCSRDLYEKSTISQIAQRFQYMCEQLFQTQPSNIPMNDMSSSINKVSLILPEEAEEMELVAFHRLDNIVNEGKIICVLFYRFIEVVVS</sequence>
<feature type="domain" description="SET" evidence="4">
    <location>
        <begin position="1"/>
        <end position="139"/>
    </location>
</feature>
<gene>
    <name evidence="5" type="ORF">BJG266_LOCUS41837</name>
    <name evidence="6" type="ORF">QVE165_LOCUS58713</name>
</gene>
<dbReference type="OrthoDB" id="408177at2759"/>
<dbReference type="Gene3D" id="3.30.559.30">
    <property type="entry name" value="Nonribosomal peptide synthetase, condensation domain"/>
    <property type="match status" value="2"/>
</dbReference>
<name>A0A816DF44_9BILA</name>
<dbReference type="Gene3D" id="3.40.50.12780">
    <property type="entry name" value="N-terminal domain of ligase-like"/>
    <property type="match status" value="1"/>
</dbReference>
<dbReference type="InterPro" id="IPR025110">
    <property type="entry name" value="AMP-bd_C"/>
</dbReference>
<comment type="caution">
    <text evidence="6">The sequence shown here is derived from an EMBL/GenBank/DDBJ whole genome shotgun (WGS) entry which is preliminary data.</text>
</comment>
<dbReference type="Pfam" id="PF00668">
    <property type="entry name" value="Condensation"/>
    <property type="match status" value="2"/>
</dbReference>
<dbReference type="PANTHER" id="PTHR45527">
    <property type="entry name" value="NONRIBOSOMAL PEPTIDE SYNTHETASE"/>
    <property type="match status" value="1"/>
</dbReference>
<evidence type="ECO:0008006" key="8">
    <source>
        <dbReference type="Google" id="ProtNLM"/>
    </source>
</evidence>
<dbReference type="InterPro" id="IPR023213">
    <property type="entry name" value="CAT-like_dom_sf"/>
</dbReference>
<keyword evidence="7" id="KW-1185">Reference proteome</keyword>
<dbReference type="InterPro" id="IPR001214">
    <property type="entry name" value="SET_dom"/>
</dbReference>
<dbReference type="SUPFAM" id="SSF52777">
    <property type="entry name" value="CoA-dependent acyltransferases"/>
    <property type="match status" value="3"/>
</dbReference>
<dbReference type="PROSITE" id="PS00455">
    <property type="entry name" value="AMP_BINDING"/>
    <property type="match status" value="1"/>
</dbReference>